<evidence type="ECO:0000256" key="1">
    <source>
        <dbReference type="SAM" id="MobiDB-lite"/>
    </source>
</evidence>
<dbReference type="EMBL" id="CP019471">
    <property type="protein sequence ID" value="UQC75440.1"/>
    <property type="molecule type" value="Genomic_DNA"/>
</dbReference>
<evidence type="ECO:0000313" key="2">
    <source>
        <dbReference type="EMBL" id="UQC75440.1"/>
    </source>
</evidence>
<dbReference type="KEGG" id="clup:CLUP02_02094"/>
<sequence>MSFSPVPRSIGSAQVLCEFEPQVLTPRTLIEPQIAGYPFPSDAPRRTGHIIPRRRANGSLIPQKMFRNTYIPQQRIDSTQLRLLFSRGFGQGSSVMVVIAIVGPRAMNFTESIPNVCDYATTWVNRTRLRHLMSIAHDYRPQPGISARRTTKSRMWSIAILYKPRDISLTFFSPALDANCCLPMFLLAPLGSQRPLQKSSLSARQHKGITLMIGLHQILFDNVNSTMIPAVPRGSEHSKGQHNVSLLSRRRRRASSSTVSAGDSRMCAYRPPAGPLPAAADDIDDWGADLSTSTVSGASIRNQGTTLWGSGNVLELAAYVLIAKTFSPGSHNLAAHMIRPNSVGVFDRGLRHRRSMGYLTSPRGTTWTLRRLRKSDTRNNQSVLDLDLSLRIVPLL</sequence>
<dbReference type="RefSeq" id="XP_049137085.1">
    <property type="nucleotide sequence ID" value="XM_049281128.1"/>
</dbReference>
<dbReference type="GeneID" id="73336138"/>
<reference evidence="2" key="1">
    <citation type="journal article" date="2021" name="Mol. Plant Microbe Interact.">
        <title>Complete Genome Sequence of the Plant-Pathogenic Fungus Colletotrichum lupini.</title>
        <authorList>
            <person name="Baroncelli R."/>
            <person name="Pensec F."/>
            <person name="Da Lio D."/>
            <person name="Boufleur T."/>
            <person name="Vicente I."/>
            <person name="Sarrocco S."/>
            <person name="Picot A."/>
            <person name="Baraldi E."/>
            <person name="Sukno S."/>
            <person name="Thon M."/>
            <person name="Le Floch G."/>
        </authorList>
    </citation>
    <scope>NUCLEOTIDE SEQUENCE</scope>
    <source>
        <strain evidence="2">IMI 504893</strain>
    </source>
</reference>
<dbReference type="AlphaFoldDB" id="A0A9Q8WAI0"/>
<keyword evidence="3" id="KW-1185">Reference proteome</keyword>
<evidence type="ECO:0000313" key="3">
    <source>
        <dbReference type="Proteomes" id="UP000830671"/>
    </source>
</evidence>
<accession>A0A9Q8WAI0</accession>
<protein>
    <submittedName>
        <fullName evidence="2">Uncharacterized protein</fullName>
    </submittedName>
</protein>
<name>A0A9Q8WAI0_9PEZI</name>
<feature type="region of interest" description="Disordered" evidence="1">
    <location>
        <begin position="231"/>
        <end position="266"/>
    </location>
</feature>
<proteinExistence type="predicted"/>
<organism evidence="2 3">
    <name type="scientific">Colletotrichum lupini</name>
    <dbReference type="NCBI Taxonomy" id="145971"/>
    <lineage>
        <taxon>Eukaryota</taxon>
        <taxon>Fungi</taxon>
        <taxon>Dikarya</taxon>
        <taxon>Ascomycota</taxon>
        <taxon>Pezizomycotina</taxon>
        <taxon>Sordariomycetes</taxon>
        <taxon>Hypocreomycetidae</taxon>
        <taxon>Glomerellales</taxon>
        <taxon>Glomerellaceae</taxon>
        <taxon>Colletotrichum</taxon>
        <taxon>Colletotrichum acutatum species complex</taxon>
    </lineage>
</organism>
<gene>
    <name evidence="2" type="ORF">CLUP02_02094</name>
</gene>
<dbReference type="Proteomes" id="UP000830671">
    <property type="component" value="Chromosome 1"/>
</dbReference>